<name>A0A163CJG2_9BURK</name>
<evidence type="ECO:0000313" key="5">
    <source>
        <dbReference type="Proteomes" id="UP000185680"/>
    </source>
</evidence>
<dbReference type="AlphaFoldDB" id="A0A163CJG2"/>
<accession>A0A163CJG2</accession>
<reference evidence="2 5" key="2">
    <citation type="submission" date="2016-10" db="EMBL/GenBank/DDBJ databases">
        <title>Hydorgenophaga sp. LPB0072 isolated from gastropod.</title>
        <authorList>
            <person name="Kim E."/>
            <person name="Yi H."/>
        </authorList>
    </citation>
    <scope>NUCLEOTIDE SEQUENCE [LARGE SCALE GENOMIC DNA]</scope>
    <source>
        <strain evidence="2 5">LPB0072</strain>
    </source>
</reference>
<organism evidence="2 5">
    <name type="scientific">Hydrogenophaga crassostreae</name>
    <dbReference type="NCBI Taxonomy" id="1763535"/>
    <lineage>
        <taxon>Bacteria</taxon>
        <taxon>Pseudomonadati</taxon>
        <taxon>Pseudomonadota</taxon>
        <taxon>Betaproteobacteria</taxon>
        <taxon>Burkholderiales</taxon>
        <taxon>Comamonadaceae</taxon>
        <taxon>Hydrogenophaga</taxon>
    </lineage>
</organism>
<dbReference type="EMBL" id="CP017476">
    <property type="protein sequence ID" value="AOW13104.1"/>
    <property type="molecule type" value="Genomic_DNA"/>
</dbReference>
<keyword evidence="4" id="KW-1185">Reference proteome</keyword>
<feature type="compositionally biased region" description="Polar residues" evidence="1">
    <location>
        <begin position="13"/>
        <end position="22"/>
    </location>
</feature>
<reference evidence="3 4" key="1">
    <citation type="submission" date="2016-02" db="EMBL/GenBank/DDBJ databases">
        <title>Draft genome sequence of Hydrogenophaga sp. LPB0072.</title>
        <authorList>
            <person name="Shin S.-K."/>
            <person name="Yi H."/>
        </authorList>
    </citation>
    <scope>NUCLEOTIDE SEQUENCE [LARGE SCALE GENOMIC DNA]</scope>
    <source>
        <strain evidence="3 4">LPB0072</strain>
    </source>
</reference>
<sequence>MLTPTRKSPALTHPSNASTLNKDARLQQGNASGVRQAVKFATGSNSTSKADAPSTRIDFLFIMIKS</sequence>
<proteinExistence type="predicted"/>
<evidence type="ECO:0000313" key="4">
    <source>
        <dbReference type="Proteomes" id="UP000185657"/>
    </source>
</evidence>
<dbReference type="Proteomes" id="UP000185657">
    <property type="component" value="Unassembled WGS sequence"/>
</dbReference>
<dbReference type="EMBL" id="LVWD01000007">
    <property type="protein sequence ID" value="OAD42750.1"/>
    <property type="molecule type" value="Genomic_DNA"/>
</dbReference>
<evidence type="ECO:0000256" key="1">
    <source>
        <dbReference type="SAM" id="MobiDB-lite"/>
    </source>
</evidence>
<dbReference type="Proteomes" id="UP000185680">
    <property type="component" value="Chromosome"/>
</dbReference>
<evidence type="ECO:0000313" key="3">
    <source>
        <dbReference type="EMBL" id="OAD42750.1"/>
    </source>
</evidence>
<dbReference type="KEGG" id="hyl:LPB072_09825"/>
<protein>
    <submittedName>
        <fullName evidence="2">Uncharacterized protein</fullName>
    </submittedName>
</protein>
<feature type="region of interest" description="Disordered" evidence="1">
    <location>
        <begin position="1"/>
        <end position="22"/>
    </location>
</feature>
<gene>
    <name evidence="2" type="ORF">LPB072_09825</name>
    <name evidence="3" type="ORF">LPB72_07545</name>
</gene>
<evidence type="ECO:0000313" key="2">
    <source>
        <dbReference type="EMBL" id="AOW13104.1"/>
    </source>
</evidence>